<dbReference type="InterPro" id="IPR001647">
    <property type="entry name" value="HTH_TetR"/>
</dbReference>
<dbReference type="InterPro" id="IPR041583">
    <property type="entry name" value="TetR_C_31"/>
</dbReference>
<dbReference type="EMBL" id="JADEYC010000002">
    <property type="protein sequence ID" value="MBE9373089.1"/>
    <property type="molecule type" value="Genomic_DNA"/>
</dbReference>
<dbReference type="AlphaFoldDB" id="A0A929FY63"/>
<accession>A0A929FY63</accession>
<dbReference type="Proteomes" id="UP000598360">
    <property type="component" value="Unassembled WGS sequence"/>
</dbReference>
<dbReference type="InterPro" id="IPR009057">
    <property type="entry name" value="Homeodomain-like_sf"/>
</dbReference>
<evidence type="ECO:0000313" key="7">
    <source>
        <dbReference type="Proteomes" id="UP000598360"/>
    </source>
</evidence>
<keyword evidence="7" id="KW-1185">Reference proteome</keyword>
<evidence type="ECO:0000256" key="3">
    <source>
        <dbReference type="ARBA" id="ARBA00023163"/>
    </source>
</evidence>
<feature type="domain" description="HTH tetR-type" evidence="5">
    <location>
        <begin position="7"/>
        <end position="67"/>
    </location>
</feature>
<dbReference type="PANTHER" id="PTHR30055:SF234">
    <property type="entry name" value="HTH-TYPE TRANSCRIPTIONAL REGULATOR BETI"/>
    <property type="match status" value="1"/>
</dbReference>
<dbReference type="InterPro" id="IPR050109">
    <property type="entry name" value="HTH-type_TetR-like_transc_reg"/>
</dbReference>
<dbReference type="PRINTS" id="PR00455">
    <property type="entry name" value="HTHTETR"/>
</dbReference>
<comment type="caution">
    <text evidence="6">The sequence shown here is derived from an EMBL/GenBank/DDBJ whole genome shotgun (WGS) entry which is preliminary data.</text>
</comment>
<evidence type="ECO:0000256" key="1">
    <source>
        <dbReference type="ARBA" id="ARBA00023015"/>
    </source>
</evidence>
<evidence type="ECO:0000313" key="6">
    <source>
        <dbReference type="EMBL" id="MBE9373089.1"/>
    </source>
</evidence>
<dbReference type="PANTHER" id="PTHR30055">
    <property type="entry name" value="HTH-TYPE TRANSCRIPTIONAL REGULATOR RUTR"/>
    <property type="match status" value="1"/>
</dbReference>
<keyword evidence="1" id="KW-0805">Transcription regulation</keyword>
<name>A0A929FY63_9PSEU</name>
<dbReference type="GO" id="GO:0000976">
    <property type="term" value="F:transcription cis-regulatory region binding"/>
    <property type="evidence" value="ECO:0007669"/>
    <property type="project" value="TreeGrafter"/>
</dbReference>
<dbReference type="SUPFAM" id="SSF46689">
    <property type="entry name" value="Homeodomain-like"/>
    <property type="match status" value="1"/>
</dbReference>
<reference evidence="6" key="1">
    <citation type="submission" date="2020-10" db="EMBL/GenBank/DDBJ databases">
        <title>Diversity and distribution of actinomycetes associated with coral in the coast of Hainan.</title>
        <authorList>
            <person name="Li F."/>
        </authorList>
    </citation>
    <scope>NUCLEOTIDE SEQUENCE</scope>
    <source>
        <strain evidence="6">HNM0983</strain>
    </source>
</reference>
<keyword evidence="2 4" id="KW-0238">DNA-binding</keyword>
<dbReference type="Gene3D" id="1.10.357.10">
    <property type="entry name" value="Tetracycline Repressor, domain 2"/>
    <property type="match status" value="1"/>
</dbReference>
<evidence type="ECO:0000259" key="5">
    <source>
        <dbReference type="PROSITE" id="PS50977"/>
    </source>
</evidence>
<gene>
    <name evidence="6" type="ORF">IQ251_01375</name>
</gene>
<sequence>MAYVRAAEREEQIVAAAIRVLSAVGVPGTTLRAVAAEAGISLGTLHYVFPSKDQLLRAVTAKVINDISDALRAGIELDQGLEHALRKGITAFWGKLVEGDVGLQIMQYELAMYSRRSDDSTGLARSQYAAYTSLVTQFCEQAARSAGERCAVGFDVLGRLALAAVDGLILQYVAQPDPVRAHRDLEHALDMIVLLADPQPVAASRTRRSS</sequence>
<dbReference type="Pfam" id="PF17940">
    <property type="entry name" value="TetR_C_31"/>
    <property type="match status" value="1"/>
</dbReference>
<dbReference type="Pfam" id="PF00440">
    <property type="entry name" value="TetR_N"/>
    <property type="match status" value="1"/>
</dbReference>
<dbReference type="PROSITE" id="PS50977">
    <property type="entry name" value="HTH_TETR_2"/>
    <property type="match status" value="1"/>
</dbReference>
<dbReference type="InterPro" id="IPR036271">
    <property type="entry name" value="Tet_transcr_reg_TetR-rel_C_sf"/>
</dbReference>
<dbReference type="SUPFAM" id="SSF48498">
    <property type="entry name" value="Tetracyclin repressor-like, C-terminal domain"/>
    <property type="match status" value="1"/>
</dbReference>
<keyword evidence="3" id="KW-0804">Transcription</keyword>
<protein>
    <submittedName>
        <fullName evidence="6">TetR/AcrR family transcriptional regulator</fullName>
    </submittedName>
</protein>
<dbReference type="RefSeq" id="WP_193926536.1">
    <property type="nucleotide sequence ID" value="NZ_JADEYC010000002.1"/>
</dbReference>
<feature type="DNA-binding region" description="H-T-H motif" evidence="4">
    <location>
        <begin position="30"/>
        <end position="49"/>
    </location>
</feature>
<evidence type="ECO:0000256" key="2">
    <source>
        <dbReference type="ARBA" id="ARBA00023125"/>
    </source>
</evidence>
<dbReference type="GO" id="GO:0003700">
    <property type="term" value="F:DNA-binding transcription factor activity"/>
    <property type="evidence" value="ECO:0007669"/>
    <property type="project" value="TreeGrafter"/>
</dbReference>
<evidence type="ECO:0000256" key="4">
    <source>
        <dbReference type="PROSITE-ProRule" id="PRU00335"/>
    </source>
</evidence>
<organism evidence="6 7">
    <name type="scientific">Saccharopolyspora montiporae</name>
    <dbReference type="NCBI Taxonomy" id="2781240"/>
    <lineage>
        <taxon>Bacteria</taxon>
        <taxon>Bacillati</taxon>
        <taxon>Actinomycetota</taxon>
        <taxon>Actinomycetes</taxon>
        <taxon>Pseudonocardiales</taxon>
        <taxon>Pseudonocardiaceae</taxon>
        <taxon>Saccharopolyspora</taxon>
    </lineage>
</organism>
<proteinExistence type="predicted"/>